<gene>
    <name evidence="2" type="ORF">HS096_03695</name>
</gene>
<protein>
    <submittedName>
        <fullName evidence="2">DUF4012 domain-containing protein</fullName>
    </submittedName>
</protein>
<dbReference type="InterPro" id="IPR025101">
    <property type="entry name" value="DUF4012"/>
</dbReference>
<dbReference type="Pfam" id="PF13196">
    <property type="entry name" value="DUF4012"/>
    <property type="match status" value="1"/>
</dbReference>
<sequence>MLLVAIATGPALFSLGRAGVSAQSAKQAVTRMQTRMEARDFQGASRELDTAYTSLLTMKDALRGVGFWRDVPGIGTQIRALEDAASAGAETLDGVRGIVAVAAQIHDIASHAEALTGELGAGVDTSKSFEALTAQEKRSILSRLDAALPDMRAAQAKIDIALQTYERIPQNELVAPLRTALAPVTELLPKLKRTLDEAVPLLEVMIPLAGYPEPAEYLILLQNTDEIRPTGGFIGTVGKLTIDGGDIQRFEFDDVYNIDNPASGSWKEPAPEPMTTWLRVPTLFFRDANWSPDFPTSAETLLDFYVREVEIGTGARPQAPNIVLALNPPLFRELLRIVGPITIENFTFTADDYFDILEYQVEVGFLEQGIPRTQRKALISKLGDELMARLLKLPVSRWPELLDLLTRSLDQKQVIVYARDPHTLSRLDQLGWTGRALPARGDFIWIVDANLAALKTDGVMDKRAEYSLDATDPNNPIATLRLRYTNNAPGFTEYRYTRYRSYTRVYVPDGAELLSSNGAMKNDRVFGGRVDVMRELGKTVFGAFWSIEPGRTQDLVFTYRLPASVGRQIQEGAYRLDWQKQPGNDTAEWTMDIAFGKPLRSASPPEDSEDHGDDRYRFETQSLTDRSIDVAF</sequence>
<comment type="caution">
    <text evidence="2">The sequence shown here is derived from an EMBL/GenBank/DDBJ whole genome shotgun (WGS) entry which is preliminary data.</text>
</comment>
<proteinExistence type="predicted"/>
<evidence type="ECO:0000313" key="2">
    <source>
        <dbReference type="EMBL" id="MBE7525462.1"/>
    </source>
</evidence>
<dbReference type="AlphaFoldDB" id="A0A928TQM4"/>
<evidence type="ECO:0000313" key="3">
    <source>
        <dbReference type="Proteomes" id="UP000710385"/>
    </source>
</evidence>
<accession>A0A928TQM4</accession>
<organism evidence="2 3">
    <name type="scientific">candidate division WWE3 bacterium</name>
    <dbReference type="NCBI Taxonomy" id="2053526"/>
    <lineage>
        <taxon>Bacteria</taxon>
        <taxon>Katanobacteria</taxon>
    </lineage>
</organism>
<evidence type="ECO:0000256" key="1">
    <source>
        <dbReference type="SAM" id="MobiDB-lite"/>
    </source>
</evidence>
<reference evidence="2" key="1">
    <citation type="submission" date="2020-05" db="EMBL/GenBank/DDBJ databases">
        <title>High-Quality Genomes of Partial-Nitritation/Anammox System by Hierarchical Clustering Based Hybrid Assembly.</title>
        <authorList>
            <person name="Liu L."/>
            <person name="Wang Y."/>
            <person name="Che Y."/>
            <person name="Chen Y."/>
            <person name="Xia Y."/>
            <person name="Luo R."/>
            <person name="Cheng S.H."/>
            <person name="Zheng C."/>
            <person name="Zhang T."/>
        </authorList>
    </citation>
    <scope>NUCLEOTIDE SEQUENCE</scope>
    <source>
        <strain evidence="2">H1_PAT1</strain>
    </source>
</reference>
<dbReference type="EMBL" id="JABTTY010000001">
    <property type="protein sequence ID" value="MBE7525462.1"/>
    <property type="molecule type" value="Genomic_DNA"/>
</dbReference>
<dbReference type="Proteomes" id="UP000710385">
    <property type="component" value="Unassembled WGS sequence"/>
</dbReference>
<feature type="region of interest" description="Disordered" evidence="1">
    <location>
        <begin position="597"/>
        <end position="632"/>
    </location>
</feature>
<name>A0A928TQM4_UNCKA</name>